<sequence>MLARTHQPFSDDTKYNEKPLNNPSISPGPDTLVHMDATPWILAAVAGAGAIGVARLATAVTRRRRRRQALEIPASVDDPTRGRPRPWVILNPSKHADPQAFKERINRKAKELGIEHVHWRETTPEDPGTGQAVRALEEGASVVIAAGGDGTVRAVAAGMAGSGVRMGIIPVGTGNVLAGNLSIPDDPEHALAVALDRNHRAVDLAWVRVDDVTQDSTQPAEGGLRLGARTALDPEVTGQNEEAPASSIEPRADEYACLVVAGMGYDGETMADTDPELKKRIGWIAYVWAGLGAMGVPRMKARLTLRSPAAPAPDPLGVGDQIAGSTLDEATPAGSPRFPADEITRIEARSIMFANAGELKILVLAPDAELSDGLVDVIAVDAQAGMLGWADVTWKMLGQLIGLRPLNLPVSTGKVAFRQAKGASVTADEPQVCQVDGDAIGVAHTMHIRMQAGALDIAVPAERTWMELLPR</sequence>
<dbReference type="Proteomes" id="UP000250192">
    <property type="component" value="Unassembled WGS sequence"/>
</dbReference>
<proteinExistence type="inferred from homology"/>
<dbReference type="InterPro" id="IPR017438">
    <property type="entry name" value="ATP-NAD_kinase_N"/>
</dbReference>
<organism evidence="6 7">
    <name type="scientific">Schaalia odontolytica</name>
    <dbReference type="NCBI Taxonomy" id="1660"/>
    <lineage>
        <taxon>Bacteria</taxon>
        <taxon>Bacillati</taxon>
        <taxon>Actinomycetota</taxon>
        <taxon>Actinomycetes</taxon>
        <taxon>Actinomycetales</taxon>
        <taxon>Actinomycetaceae</taxon>
        <taxon>Schaalia</taxon>
    </lineage>
</organism>
<evidence type="ECO:0000256" key="1">
    <source>
        <dbReference type="ARBA" id="ARBA00001946"/>
    </source>
</evidence>
<dbReference type="Gene3D" id="3.40.50.10330">
    <property type="entry name" value="Probable inorganic polyphosphate/atp-NAD kinase, domain 1"/>
    <property type="match status" value="1"/>
</dbReference>
<dbReference type="PANTHER" id="PTHR12358">
    <property type="entry name" value="SPHINGOSINE KINASE"/>
    <property type="match status" value="1"/>
</dbReference>
<protein>
    <submittedName>
        <fullName evidence="6">Lipid kinase SP_1045</fullName>
        <ecNumber evidence="6">2.7.1.-</ecNumber>
    </submittedName>
</protein>
<keyword evidence="4" id="KW-0472">Membrane</keyword>
<dbReference type="AlphaFoldDB" id="A0A2X0TZN2"/>
<feature type="region of interest" description="Disordered" evidence="3">
    <location>
        <begin position="1"/>
        <end position="31"/>
    </location>
</feature>
<evidence type="ECO:0000259" key="5">
    <source>
        <dbReference type="PROSITE" id="PS50146"/>
    </source>
</evidence>
<dbReference type="EC" id="2.7.1.-" evidence="6"/>
<dbReference type="EMBL" id="UAPR01000002">
    <property type="protein sequence ID" value="SPT55323.1"/>
    <property type="molecule type" value="Genomic_DNA"/>
</dbReference>
<evidence type="ECO:0000256" key="3">
    <source>
        <dbReference type="SAM" id="MobiDB-lite"/>
    </source>
</evidence>
<evidence type="ECO:0000313" key="6">
    <source>
        <dbReference type="EMBL" id="SPT55323.1"/>
    </source>
</evidence>
<feature type="transmembrane region" description="Helical" evidence="4">
    <location>
        <begin position="37"/>
        <end position="57"/>
    </location>
</feature>
<comment type="cofactor">
    <cofactor evidence="1">
        <name>Mg(2+)</name>
        <dbReference type="ChEBI" id="CHEBI:18420"/>
    </cofactor>
</comment>
<dbReference type="Gene3D" id="2.60.200.40">
    <property type="match status" value="1"/>
</dbReference>
<dbReference type="PROSITE" id="PS50146">
    <property type="entry name" value="DAGK"/>
    <property type="match status" value="1"/>
</dbReference>
<keyword evidence="4" id="KW-0812">Transmembrane</keyword>
<evidence type="ECO:0000256" key="4">
    <source>
        <dbReference type="SAM" id="Phobius"/>
    </source>
</evidence>
<evidence type="ECO:0000313" key="7">
    <source>
        <dbReference type="Proteomes" id="UP000250192"/>
    </source>
</evidence>
<evidence type="ECO:0000256" key="2">
    <source>
        <dbReference type="ARBA" id="ARBA00005983"/>
    </source>
</evidence>
<feature type="domain" description="DAGKc" evidence="5">
    <location>
        <begin position="81"/>
        <end position="211"/>
    </location>
</feature>
<gene>
    <name evidence="6" type="ORF">NCTC9935_00821</name>
</gene>
<dbReference type="STRING" id="1660.APY09_02335"/>
<keyword evidence="6" id="KW-0418">Kinase</keyword>
<dbReference type="InterPro" id="IPR050187">
    <property type="entry name" value="Lipid_Phosphate_FormReg"/>
</dbReference>
<reference evidence="6 7" key="1">
    <citation type="submission" date="2018-06" db="EMBL/GenBank/DDBJ databases">
        <authorList>
            <consortium name="Pathogen Informatics"/>
            <person name="Doyle S."/>
        </authorList>
    </citation>
    <scope>NUCLEOTIDE SEQUENCE [LARGE SCALE GENOMIC DNA]</scope>
    <source>
        <strain evidence="6 7">NCTC9935</strain>
    </source>
</reference>
<dbReference type="InterPro" id="IPR016064">
    <property type="entry name" value="NAD/diacylglycerol_kinase_sf"/>
</dbReference>
<keyword evidence="4" id="KW-1133">Transmembrane helix</keyword>
<dbReference type="SUPFAM" id="SSF111331">
    <property type="entry name" value="NAD kinase/diacylglycerol kinase-like"/>
    <property type="match status" value="1"/>
</dbReference>
<comment type="similarity">
    <text evidence="2">Belongs to the diacylglycerol/lipid kinase family.</text>
</comment>
<dbReference type="SMART" id="SM00046">
    <property type="entry name" value="DAGKc"/>
    <property type="match status" value="1"/>
</dbReference>
<name>A0A2X0TZN2_9ACTO</name>
<keyword evidence="7" id="KW-1185">Reference proteome</keyword>
<dbReference type="GO" id="GO:0016301">
    <property type="term" value="F:kinase activity"/>
    <property type="evidence" value="ECO:0007669"/>
    <property type="project" value="UniProtKB-KW"/>
</dbReference>
<dbReference type="Pfam" id="PF00781">
    <property type="entry name" value="DAGK_cat"/>
    <property type="match status" value="1"/>
</dbReference>
<dbReference type="PANTHER" id="PTHR12358:SF54">
    <property type="entry name" value="SPHINGOSINE KINASE RELATED PROTEIN"/>
    <property type="match status" value="1"/>
</dbReference>
<dbReference type="InterPro" id="IPR001206">
    <property type="entry name" value="Diacylglycerol_kinase_cat_dom"/>
</dbReference>
<keyword evidence="6" id="KW-0808">Transferase</keyword>
<accession>A0A2X0TZN2</accession>